<dbReference type="GO" id="GO:0008270">
    <property type="term" value="F:zinc ion binding"/>
    <property type="evidence" value="ECO:0007669"/>
    <property type="project" value="UniProtKB-KW"/>
</dbReference>
<keyword evidence="1" id="KW-0479">Metal-binding</keyword>
<accession>A0A1C7NFW3</accession>
<dbReference type="SUPFAM" id="SSF88697">
    <property type="entry name" value="PUA domain-like"/>
    <property type="match status" value="1"/>
</dbReference>
<evidence type="ECO:0000256" key="3">
    <source>
        <dbReference type="ARBA" id="ARBA00022833"/>
    </source>
</evidence>
<dbReference type="Pfam" id="PF13923">
    <property type="entry name" value="zf-C3HC4_2"/>
    <property type="match status" value="1"/>
</dbReference>
<dbReference type="SMART" id="SM00184">
    <property type="entry name" value="RING"/>
    <property type="match status" value="2"/>
</dbReference>
<dbReference type="Gene3D" id="2.30.130.40">
    <property type="entry name" value="LON domain-like"/>
    <property type="match status" value="1"/>
</dbReference>
<dbReference type="InterPro" id="IPR001841">
    <property type="entry name" value="Znf_RING"/>
</dbReference>
<evidence type="ECO:0000256" key="2">
    <source>
        <dbReference type="ARBA" id="ARBA00022771"/>
    </source>
</evidence>
<evidence type="ECO:0000259" key="7">
    <source>
        <dbReference type="PROSITE" id="PS51787"/>
    </source>
</evidence>
<dbReference type="OrthoDB" id="264917at2759"/>
<dbReference type="Proteomes" id="UP000093000">
    <property type="component" value="Unassembled WGS sequence"/>
</dbReference>
<dbReference type="PROSITE" id="PS51787">
    <property type="entry name" value="LON_N"/>
    <property type="match status" value="1"/>
</dbReference>
<dbReference type="PROSITE" id="PS00518">
    <property type="entry name" value="ZF_RING_1"/>
    <property type="match status" value="1"/>
</dbReference>
<feature type="compositionally biased region" description="Low complexity" evidence="5">
    <location>
        <begin position="320"/>
        <end position="332"/>
    </location>
</feature>
<feature type="compositionally biased region" description="Basic and acidic residues" evidence="5">
    <location>
        <begin position="1"/>
        <end position="10"/>
    </location>
</feature>
<protein>
    <submittedName>
        <fullName evidence="8">LON peptidase N-terminal domain and RING finger protein 1</fullName>
    </submittedName>
</protein>
<dbReference type="InterPro" id="IPR003111">
    <property type="entry name" value="Lon_prtase_N"/>
</dbReference>
<dbReference type="EMBL" id="LUGH01000315">
    <property type="protein sequence ID" value="OBZ86254.1"/>
    <property type="molecule type" value="Genomic_DNA"/>
</dbReference>
<dbReference type="GO" id="GO:0061630">
    <property type="term" value="F:ubiquitin protein ligase activity"/>
    <property type="evidence" value="ECO:0007669"/>
    <property type="project" value="TreeGrafter"/>
</dbReference>
<dbReference type="InterPro" id="IPR013083">
    <property type="entry name" value="Znf_RING/FYVE/PHD"/>
</dbReference>
<evidence type="ECO:0000256" key="1">
    <source>
        <dbReference type="ARBA" id="ARBA00022723"/>
    </source>
</evidence>
<keyword evidence="9" id="KW-1185">Reference proteome</keyword>
<evidence type="ECO:0000313" key="8">
    <source>
        <dbReference type="EMBL" id="OBZ86254.1"/>
    </source>
</evidence>
<reference evidence="8 9" key="1">
    <citation type="submission" date="2016-03" db="EMBL/GenBank/DDBJ databases">
        <title>Choanephora cucurbitarum.</title>
        <authorList>
            <person name="Min B."/>
            <person name="Park H."/>
            <person name="Park J.-H."/>
            <person name="Shin H.-D."/>
            <person name="Choi I.-G."/>
        </authorList>
    </citation>
    <scope>NUCLEOTIDE SEQUENCE [LARGE SCALE GENOMIC DNA]</scope>
    <source>
        <strain evidence="8 9">KUS-F28377</strain>
    </source>
</reference>
<feature type="compositionally biased region" description="Low complexity" evidence="5">
    <location>
        <begin position="438"/>
        <end position="454"/>
    </location>
</feature>
<feature type="domain" description="RING-type" evidence="6">
    <location>
        <begin position="120"/>
        <end position="158"/>
    </location>
</feature>
<dbReference type="PROSITE" id="PS50089">
    <property type="entry name" value="ZF_RING_2"/>
    <property type="match status" value="1"/>
</dbReference>
<feature type="region of interest" description="Disordered" evidence="5">
    <location>
        <begin position="1"/>
        <end position="23"/>
    </location>
</feature>
<keyword evidence="3" id="KW-0862">Zinc</keyword>
<dbReference type="InterPro" id="IPR017907">
    <property type="entry name" value="Znf_RING_CS"/>
</dbReference>
<dbReference type="CDD" id="cd16514">
    <property type="entry name" value="RING-HC_LONFs_rpt2"/>
    <property type="match status" value="1"/>
</dbReference>
<organism evidence="8 9">
    <name type="scientific">Choanephora cucurbitarum</name>
    <dbReference type="NCBI Taxonomy" id="101091"/>
    <lineage>
        <taxon>Eukaryota</taxon>
        <taxon>Fungi</taxon>
        <taxon>Fungi incertae sedis</taxon>
        <taxon>Mucoromycota</taxon>
        <taxon>Mucoromycotina</taxon>
        <taxon>Mucoromycetes</taxon>
        <taxon>Mucorales</taxon>
        <taxon>Mucorineae</taxon>
        <taxon>Choanephoraceae</taxon>
        <taxon>Choanephoroideae</taxon>
        <taxon>Choanephora</taxon>
    </lineage>
</organism>
<dbReference type="InterPro" id="IPR046336">
    <property type="entry name" value="Lon_prtase_N_sf"/>
</dbReference>
<feature type="compositionally biased region" description="Polar residues" evidence="5">
    <location>
        <begin position="389"/>
        <end position="416"/>
    </location>
</feature>
<gene>
    <name evidence="8" type="primary">LONRF1_0</name>
    <name evidence="8" type="ORF">A0J61_05691</name>
</gene>
<dbReference type="SUPFAM" id="SSF57850">
    <property type="entry name" value="RING/U-box"/>
    <property type="match status" value="2"/>
</dbReference>
<evidence type="ECO:0000313" key="9">
    <source>
        <dbReference type="Proteomes" id="UP000093000"/>
    </source>
</evidence>
<dbReference type="STRING" id="101091.A0A1C7NFW3"/>
<feature type="region of interest" description="Disordered" evidence="5">
    <location>
        <begin position="381"/>
        <end position="454"/>
    </location>
</feature>
<sequence>MHLKRSRDQAEVLPVGQPTKKQRHQLDAFSPSVVIEAFTRCPSCHGKLTKPTTLPCGYTACHACVTSSRQQCISPSCDRQHTLASQPSVTIQALQAIVVSAEASRSLDTLRLTLDSSTECPICCTRFNNPTTTPCGHTFCRNCLMRSLDHQRSCPFCRDNLDFCPPPAKVLCDILSQLYADDAEVDEDALAVLDQETRVPLLIGNLAFPHVKCAIHVFEPRYRLMLRRIMQSNRRRFAMCMARRNRTEGQAPFYEYGTMLELTHVQTLPDGRSLVEAVGSHRFKVIDYELTDGYHMASIERIDDIDREQENMLEQQQILRASASRARSQQSANTVPPSPAPVRPMPAAIARPASMVARPASMVARPASMVARPASMVARPASMVARPMPQQTRPPMESNTTRQSWAQRAHPQTQAPVSRAPWLQMHVQGLSAQRSKPQQQQQQQQQQQVPSIPIIPEKIIKNRQEQSTEEMIDELATFVEKLIVHKNANPNDNMSTWLSALGHPPALRGPQRDRVILTWWVINMMPLSEDEKVSLIAMRTLRERVLLMVSRIDRFEDQWSVFLNNPSTQSSTQPTTCCIS</sequence>
<dbReference type="PANTHER" id="PTHR23327">
    <property type="entry name" value="RING FINGER PROTEIN 127"/>
    <property type="match status" value="1"/>
</dbReference>
<name>A0A1C7NFW3_9FUNG</name>
<dbReference type="AlphaFoldDB" id="A0A1C7NFW3"/>
<evidence type="ECO:0000256" key="5">
    <source>
        <dbReference type="SAM" id="MobiDB-lite"/>
    </source>
</evidence>
<comment type="caution">
    <text evidence="8">The sequence shown here is derived from an EMBL/GenBank/DDBJ whole genome shotgun (WGS) entry which is preliminary data.</text>
</comment>
<dbReference type="Gene3D" id="3.30.40.10">
    <property type="entry name" value="Zinc/RING finger domain, C3HC4 (zinc finger)"/>
    <property type="match status" value="2"/>
</dbReference>
<dbReference type="InterPro" id="IPR015947">
    <property type="entry name" value="PUA-like_sf"/>
</dbReference>
<feature type="region of interest" description="Disordered" evidence="5">
    <location>
        <begin position="320"/>
        <end position="344"/>
    </location>
</feature>
<dbReference type="InParanoid" id="A0A1C7NFW3"/>
<dbReference type="PANTHER" id="PTHR23327:SF42">
    <property type="entry name" value="LON PEPTIDASE N-TERMINAL DOMAIN AND RING FINGER PROTEIN C14F5.10C"/>
    <property type="match status" value="1"/>
</dbReference>
<dbReference type="SMART" id="SM00464">
    <property type="entry name" value="LON"/>
    <property type="match status" value="1"/>
</dbReference>
<evidence type="ECO:0000256" key="4">
    <source>
        <dbReference type="PROSITE-ProRule" id="PRU00175"/>
    </source>
</evidence>
<proteinExistence type="predicted"/>
<evidence type="ECO:0000259" key="6">
    <source>
        <dbReference type="PROSITE" id="PS50089"/>
    </source>
</evidence>
<keyword evidence="2 4" id="KW-0863">Zinc-finger</keyword>
<feature type="domain" description="Lon N-terminal" evidence="7">
    <location>
        <begin position="190"/>
        <end position="556"/>
    </location>
</feature>
<dbReference type="Pfam" id="PF02190">
    <property type="entry name" value="LON_substr_bdg"/>
    <property type="match status" value="1"/>
</dbReference>